<dbReference type="OrthoDB" id="4047580at2759"/>
<sequence>MKKYKLNNKEAMQPSVFDEIRVDYNGVVNSSQDEVLKKDEIILGYKKRLMMMENQMQHLLEDLSFDIQQIEPMLISLQRHYDTFQQLLRKRKNSLRGQNFTNQPGGSPTINQGPAKVSVLNGKFMKPQVSREQLFDEENILRILQKNIDFNYYFQIEKKKEPKVLLLAMYQCLNGPIRLHKVISIDGIIDNNSIRTILGKQVSSSKWTVFLYDVKLVLLAHRRDVPNMETSKMVVRYGDLFPCALYFKDHSAY</sequence>
<keyword evidence="2" id="KW-1185">Reference proteome</keyword>
<proteinExistence type="predicted"/>
<evidence type="ECO:0000313" key="1">
    <source>
        <dbReference type="EMBL" id="EHN00115.1"/>
    </source>
</evidence>
<dbReference type="EMBL" id="AGVY01000367">
    <property type="protein sequence ID" value="EHN00115.1"/>
    <property type="molecule type" value="Genomic_DNA"/>
</dbReference>
<accession>H0H1H1</accession>
<organism evidence="1 2">
    <name type="scientific">Saccharomyces cerevisiae x Saccharomyces kudriavzevii (strain VIN7)</name>
    <name type="common">Yeast</name>
    <dbReference type="NCBI Taxonomy" id="1095631"/>
    <lineage>
        <taxon>Eukaryota</taxon>
        <taxon>Fungi</taxon>
        <taxon>Dikarya</taxon>
        <taxon>Ascomycota</taxon>
        <taxon>Saccharomycotina</taxon>
        <taxon>Saccharomycetes</taxon>
        <taxon>Saccharomycetales</taxon>
        <taxon>Saccharomycetaceae</taxon>
        <taxon>Saccharomyces</taxon>
    </lineage>
</organism>
<name>H0H1H1_SACCK</name>
<gene>
    <name evidence="1" type="ORF">VIN7_10104</name>
</gene>
<protein>
    <submittedName>
        <fullName evidence="1">Hua2p</fullName>
    </submittedName>
</protein>
<dbReference type="PhylomeDB" id="H0H1H1"/>
<dbReference type="Proteomes" id="UP000009009">
    <property type="component" value="Unassembled WGS sequence"/>
</dbReference>
<reference evidence="1 2" key="1">
    <citation type="journal article" date="2012" name="FEMS Yeast Res.">
        <title>The genome sequence of the wine yeast VIN7 reveals an allotriploid hybrid genome with Saccharomyces cerevisiae and Saccharomyces kudriavzevii origins.</title>
        <authorList>
            <person name="Borneman A.R."/>
            <person name="Desany B.A."/>
            <person name="Riches D."/>
            <person name="Affourtit J.P."/>
            <person name="Forgan A.H."/>
            <person name="Pretorius I.S."/>
            <person name="Egholm M."/>
            <person name="Chambers P.J."/>
        </authorList>
    </citation>
    <scope>NUCLEOTIDE SEQUENCE [LARGE SCALE GENOMIC DNA]</scope>
    <source>
        <strain evidence="1 2">VIN7</strain>
    </source>
</reference>
<comment type="caution">
    <text evidence="1">The sequence shown here is derived from an EMBL/GenBank/DDBJ whole genome shotgun (WGS) entry which is preliminary data.</text>
</comment>
<dbReference type="HOGENOM" id="CLU_1143319_0_0_1"/>
<evidence type="ECO:0000313" key="2">
    <source>
        <dbReference type="Proteomes" id="UP000009009"/>
    </source>
</evidence>
<dbReference type="AlphaFoldDB" id="H0H1H1"/>